<dbReference type="InterPro" id="IPR009057">
    <property type="entry name" value="Homeodomain-like_sf"/>
</dbReference>
<dbReference type="InterPro" id="IPR025996">
    <property type="entry name" value="MT1864/Rv1816-like_C"/>
</dbReference>
<keyword evidence="8" id="KW-1185">Reference proteome</keyword>
<evidence type="ECO:0000313" key="8">
    <source>
        <dbReference type="Proteomes" id="UP001500751"/>
    </source>
</evidence>
<dbReference type="SUPFAM" id="SSF46689">
    <property type="entry name" value="Homeodomain-like"/>
    <property type="match status" value="1"/>
</dbReference>
<dbReference type="RefSeq" id="WP_344668523.1">
    <property type="nucleotide sequence ID" value="NZ_BAAAQN010000036.1"/>
</dbReference>
<comment type="caution">
    <text evidence="7">The sequence shown here is derived from an EMBL/GenBank/DDBJ whole genome shotgun (WGS) entry which is preliminary data.</text>
</comment>
<sequence>MSPRRADPELGANLLEAAARLLAEQGPSALTTRKLAAAVGTSTMAVYTRFSGMDDLVRTLVHEGFRHLAARMGEVGASADPVADVAELGIAYRENALEHSHLYAVMFGGATLVGFSLTEADRQHGRYTLDILVDAVARAVRAGRFSEPDPLLAAHRMWIALHGLVTLELGGYLTAPYDADTCFESQLRGLMSGAGDDAEAGAASIRRARDRRAARDPHATGDPHAAGNPHATRDPHATGDRQALVPGLTAGAHRRTAGEDPPPMHAAS</sequence>
<feature type="DNA-binding region" description="H-T-H motif" evidence="4">
    <location>
        <begin position="31"/>
        <end position="50"/>
    </location>
</feature>
<dbReference type="PANTHER" id="PTHR30055">
    <property type="entry name" value="HTH-TYPE TRANSCRIPTIONAL REGULATOR RUTR"/>
    <property type="match status" value="1"/>
</dbReference>
<feature type="domain" description="HTH tetR-type" evidence="6">
    <location>
        <begin position="8"/>
        <end position="68"/>
    </location>
</feature>
<dbReference type="Pfam" id="PF00440">
    <property type="entry name" value="TetR_N"/>
    <property type="match status" value="1"/>
</dbReference>
<keyword evidence="2 4" id="KW-0238">DNA-binding</keyword>
<evidence type="ECO:0000259" key="6">
    <source>
        <dbReference type="PROSITE" id="PS50977"/>
    </source>
</evidence>
<feature type="compositionally biased region" description="Basic and acidic residues" evidence="5">
    <location>
        <begin position="211"/>
        <end position="221"/>
    </location>
</feature>
<gene>
    <name evidence="7" type="ORF">GCM10009839_54660</name>
</gene>
<evidence type="ECO:0000256" key="3">
    <source>
        <dbReference type="ARBA" id="ARBA00023163"/>
    </source>
</evidence>
<protein>
    <recommendedName>
        <fullName evidence="6">HTH tetR-type domain-containing protein</fullName>
    </recommendedName>
</protein>
<dbReference type="InterPro" id="IPR001647">
    <property type="entry name" value="HTH_TetR"/>
</dbReference>
<evidence type="ECO:0000256" key="4">
    <source>
        <dbReference type="PROSITE-ProRule" id="PRU00335"/>
    </source>
</evidence>
<dbReference type="Pfam" id="PF13305">
    <property type="entry name" value="TetR_C_33"/>
    <property type="match status" value="1"/>
</dbReference>
<organism evidence="7 8">
    <name type="scientific">Catenulispora yoronensis</name>
    <dbReference type="NCBI Taxonomy" id="450799"/>
    <lineage>
        <taxon>Bacteria</taxon>
        <taxon>Bacillati</taxon>
        <taxon>Actinomycetota</taxon>
        <taxon>Actinomycetes</taxon>
        <taxon>Catenulisporales</taxon>
        <taxon>Catenulisporaceae</taxon>
        <taxon>Catenulispora</taxon>
    </lineage>
</organism>
<keyword evidence="1" id="KW-0805">Transcription regulation</keyword>
<dbReference type="PANTHER" id="PTHR30055:SF209">
    <property type="entry name" value="POSSIBLE TRANSCRIPTIONAL REGULATORY PROTEIN (PROBABLY TETR-FAMILY)"/>
    <property type="match status" value="1"/>
</dbReference>
<feature type="region of interest" description="Disordered" evidence="5">
    <location>
        <begin position="193"/>
        <end position="268"/>
    </location>
</feature>
<evidence type="ECO:0000256" key="5">
    <source>
        <dbReference type="SAM" id="MobiDB-lite"/>
    </source>
</evidence>
<dbReference type="Proteomes" id="UP001500751">
    <property type="component" value="Unassembled WGS sequence"/>
</dbReference>
<evidence type="ECO:0000313" key="7">
    <source>
        <dbReference type="EMBL" id="GAA2044209.1"/>
    </source>
</evidence>
<dbReference type="PROSITE" id="PS50977">
    <property type="entry name" value="HTH_TETR_2"/>
    <property type="match status" value="1"/>
</dbReference>
<accession>A0ABP5GCW1</accession>
<dbReference type="InterPro" id="IPR036271">
    <property type="entry name" value="Tet_transcr_reg_TetR-rel_C_sf"/>
</dbReference>
<dbReference type="SUPFAM" id="SSF48498">
    <property type="entry name" value="Tetracyclin repressor-like, C-terminal domain"/>
    <property type="match status" value="1"/>
</dbReference>
<dbReference type="InterPro" id="IPR050109">
    <property type="entry name" value="HTH-type_TetR-like_transc_reg"/>
</dbReference>
<proteinExistence type="predicted"/>
<dbReference type="Gene3D" id="1.10.357.10">
    <property type="entry name" value="Tetracycline Repressor, domain 2"/>
    <property type="match status" value="1"/>
</dbReference>
<evidence type="ECO:0000256" key="2">
    <source>
        <dbReference type="ARBA" id="ARBA00023125"/>
    </source>
</evidence>
<dbReference type="EMBL" id="BAAAQN010000036">
    <property type="protein sequence ID" value="GAA2044209.1"/>
    <property type="molecule type" value="Genomic_DNA"/>
</dbReference>
<name>A0ABP5GCW1_9ACTN</name>
<reference evidence="8" key="1">
    <citation type="journal article" date="2019" name="Int. J. Syst. Evol. Microbiol.">
        <title>The Global Catalogue of Microorganisms (GCM) 10K type strain sequencing project: providing services to taxonomists for standard genome sequencing and annotation.</title>
        <authorList>
            <consortium name="The Broad Institute Genomics Platform"/>
            <consortium name="The Broad Institute Genome Sequencing Center for Infectious Disease"/>
            <person name="Wu L."/>
            <person name="Ma J."/>
        </authorList>
    </citation>
    <scope>NUCLEOTIDE SEQUENCE [LARGE SCALE GENOMIC DNA]</scope>
    <source>
        <strain evidence="8">JCM 16014</strain>
    </source>
</reference>
<evidence type="ECO:0000256" key="1">
    <source>
        <dbReference type="ARBA" id="ARBA00023015"/>
    </source>
</evidence>
<keyword evidence="3" id="KW-0804">Transcription</keyword>